<name>A0A291LYH1_9RHOB</name>
<dbReference type="InterPro" id="IPR013024">
    <property type="entry name" value="GGCT-like"/>
</dbReference>
<dbReference type="OrthoDB" id="5567366at2"/>
<accession>A0A291LYH1</accession>
<dbReference type="AlphaFoldDB" id="A0A291LYH1"/>
<protein>
    <recommendedName>
        <fullName evidence="3">Gamma-glutamylcyclotransferase</fullName>
    </recommendedName>
</protein>
<dbReference type="CDD" id="cd06661">
    <property type="entry name" value="GGCT_like"/>
    <property type="match status" value="1"/>
</dbReference>
<evidence type="ECO:0000313" key="1">
    <source>
        <dbReference type="EMBL" id="ATI41742.1"/>
    </source>
</evidence>
<organism evidence="1 2">
    <name type="scientific">Pacificitalea manganoxidans</name>
    <dbReference type="NCBI Taxonomy" id="1411902"/>
    <lineage>
        <taxon>Bacteria</taxon>
        <taxon>Pseudomonadati</taxon>
        <taxon>Pseudomonadota</taxon>
        <taxon>Alphaproteobacteria</taxon>
        <taxon>Rhodobacterales</taxon>
        <taxon>Paracoccaceae</taxon>
        <taxon>Pacificitalea</taxon>
    </lineage>
</organism>
<dbReference type="KEGG" id="cmag:CBW24_06865"/>
<keyword evidence="2" id="KW-1185">Reference proteome</keyword>
<proteinExistence type="predicted"/>
<evidence type="ECO:0008006" key="3">
    <source>
        <dbReference type="Google" id="ProtNLM"/>
    </source>
</evidence>
<dbReference type="SUPFAM" id="SSF110857">
    <property type="entry name" value="Gamma-glutamyl cyclotransferase-like"/>
    <property type="match status" value="1"/>
</dbReference>
<dbReference type="Gene3D" id="3.10.490.10">
    <property type="entry name" value="Gamma-glutamyl cyclotransferase-like"/>
    <property type="match status" value="1"/>
</dbReference>
<dbReference type="Proteomes" id="UP000219050">
    <property type="component" value="Chromosome"/>
</dbReference>
<dbReference type="InterPro" id="IPR036568">
    <property type="entry name" value="GGCT-like_sf"/>
</dbReference>
<evidence type="ECO:0000313" key="2">
    <source>
        <dbReference type="Proteomes" id="UP000219050"/>
    </source>
</evidence>
<dbReference type="EMBL" id="CP021404">
    <property type="protein sequence ID" value="ATI41742.1"/>
    <property type="molecule type" value="Genomic_DNA"/>
</dbReference>
<reference evidence="1 2" key="1">
    <citation type="submission" date="2017-05" db="EMBL/GenBank/DDBJ databases">
        <title>Comparative genomic and metabolic analysis of manganese-oxidizing mechanisms in Celeribater manganoxidans DY25T: its adaption to the environment of polymetallic nodule.</title>
        <authorList>
            <person name="Wang X."/>
        </authorList>
    </citation>
    <scope>NUCLEOTIDE SEQUENCE [LARGE SCALE GENOMIC DNA]</scope>
    <source>
        <strain evidence="1 2">DY25</strain>
    </source>
</reference>
<dbReference type="RefSeq" id="WP_088664391.1">
    <property type="nucleotide sequence ID" value="NZ_CP021404.1"/>
</dbReference>
<gene>
    <name evidence="1" type="ORF">CBW24_06865</name>
</gene>
<sequence>MQNAHFFGYGSLVHTGTHAYRDHHTARLQGWGRIWRHVPAHSAAVLSVERRHGCAIDGLIARVPDGDWAALDLREANYTRHLVTDAVSEHPVGDAEIQVYSVPLANCGDGSAPILQSYLDVVVKGYLDMFGEAGAEAFFDSTHGWHMPVRNDRAQPAYPRHQQLSTAERTLVDRLLTRAQAKA</sequence>